<dbReference type="AlphaFoldDB" id="A0A0F0GJL9"/>
<dbReference type="OrthoDB" id="2530105at2"/>
<evidence type="ECO:0000313" key="2">
    <source>
        <dbReference type="Proteomes" id="UP000033393"/>
    </source>
</evidence>
<dbReference type="EMBL" id="JYJG01000287">
    <property type="protein sequence ID" value="KJK43540.1"/>
    <property type="molecule type" value="Genomic_DNA"/>
</dbReference>
<evidence type="ECO:0000313" key="1">
    <source>
        <dbReference type="EMBL" id="KJK43540.1"/>
    </source>
</evidence>
<reference evidence="1 2" key="1">
    <citation type="submission" date="2015-02" db="EMBL/GenBank/DDBJ databases">
        <authorList>
            <person name="Ju K.-S."/>
            <person name="Doroghazi J.R."/>
            <person name="Metcalf W."/>
        </authorList>
    </citation>
    <scope>NUCLEOTIDE SEQUENCE [LARGE SCALE GENOMIC DNA]</scope>
    <source>
        <strain evidence="1 2">NRRL B-16140</strain>
    </source>
</reference>
<proteinExistence type="predicted"/>
<evidence type="ECO:0008006" key="3">
    <source>
        <dbReference type="Google" id="ProtNLM"/>
    </source>
</evidence>
<name>A0A0F0GJL9_LENAE</name>
<keyword evidence="2" id="KW-1185">Reference proteome</keyword>
<organism evidence="1 2">
    <name type="scientific">Lentzea aerocolonigenes</name>
    <name type="common">Lechevalieria aerocolonigenes</name>
    <name type="synonym">Saccharothrix aerocolonigenes</name>
    <dbReference type="NCBI Taxonomy" id="68170"/>
    <lineage>
        <taxon>Bacteria</taxon>
        <taxon>Bacillati</taxon>
        <taxon>Actinomycetota</taxon>
        <taxon>Actinomycetes</taxon>
        <taxon>Pseudonocardiales</taxon>
        <taxon>Pseudonocardiaceae</taxon>
        <taxon>Lentzea</taxon>
    </lineage>
</organism>
<dbReference type="InterPro" id="IPR012964">
    <property type="entry name" value="DUF1702"/>
</dbReference>
<sequence length="308" mass="33629">MSVLVRARRAVMGVPEREIRAFKGGDTANWRHLEDAVRAAIAGYHAVVDGGGPADIMTRIHQVPKALNGYAHEGIAMGLTGLDLVVRGKSRFRAFLEGPGDAHAYMAHIGAGEALARMRRRPEPFLARLDDPVLRWLVVDGYGFHEGFFARTKHVERQIVPKFLSPYARRVFDQGIGRSIWFSTGADVHGLAAHISAFTPDRHADLWLGVGVACSYVGGVSKQDVEYLREASAEHLPRLATGAAFAARGRHRAGNPQPDMDLVCEVLCGTDSLGASGLVEKAFAGLPERMTRPGYELLQAHLFDVFSR</sequence>
<protein>
    <recommendedName>
        <fullName evidence="3">Enediyne biosynthesis protein</fullName>
    </recommendedName>
</protein>
<dbReference type="Proteomes" id="UP000033393">
    <property type="component" value="Unassembled WGS sequence"/>
</dbReference>
<gene>
    <name evidence="1" type="ORF">UK23_32830</name>
</gene>
<dbReference type="RefSeq" id="WP_045315598.1">
    <property type="nucleotide sequence ID" value="NZ_JYJG01000287.1"/>
</dbReference>
<dbReference type="PATRIC" id="fig|68170.10.peg.8549"/>
<dbReference type="Pfam" id="PF08012">
    <property type="entry name" value="DUF1702"/>
    <property type="match status" value="1"/>
</dbReference>
<comment type="caution">
    <text evidence="1">The sequence shown here is derived from an EMBL/GenBank/DDBJ whole genome shotgun (WGS) entry which is preliminary data.</text>
</comment>
<accession>A0A0F0GJL9</accession>